<dbReference type="GO" id="GO:0004316">
    <property type="term" value="F:3-oxoacyl-[acyl-carrier-protein] reductase (NADPH) activity"/>
    <property type="evidence" value="ECO:0007669"/>
    <property type="project" value="UniProtKB-EC"/>
</dbReference>
<dbReference type="RefSeq" id="WP_179786018.1">
    <property type="nucleotide sequence ID" value="NZ_BAAARR010000004.1"/>
</dbReference>
<sequence length="293" mass="30201">MIDTGLAGRVAVVTGSNSPVGIGAAIARALASEGVAIGLAFLPTPPPPAEPSTGSGTEDPADEPGARAYAEATASDGAQVLAEVRAEGVEAEIFVVDLADPRACAGLLGEVERTLGPVDILVNNAALSVPDTFVPQRDPVFYFDGHPVLDAANLDRHYALNTRAPALLMADFHHRLLERGGGWGRIVNLSTDGAPQFPGEVSYGATKYALESLTRSAAQEMAPAGVTVNTIAPGPVQTGWIGPDLAETAAAMSPFGRLGQPDDIADIAVFLASDQARWLSGQTFYAGGGKRTF</sequence>
<reference evidence="4 5" key="1">
    <citation type="submission" date="2020-07" db="EMBL/GenBank/DDBJ databases">
        <title>Sequencing the genomes of 1000 actinobacteria strains.</title>
        <authorList>
            <person name="Klenk H.-P."/>
        </authorList>
    </citation>
    <scope>NUCLEOTIDE SEQUENCE [LARGE SCALE GENOMIC DNA]</scope>
    <source>
        <strain evidence="4 5">DSM 18448</strain>
    </source>
</reference>
<dbReference type="PANTHER" id="PTHR48107">
    <property type="entry name" value="NADPH-DEPENDENT ALDEHYDE REDUCTASE-LIKE PROTEIN, CHLOROPLASTIC-RELATED"/>
    <property type="match status" value="1"/>
</dbReference>
<evidence type="ECO:0000313" key="4">
    <source>
        <dbReference type="EMBL" id="NYH88055.1"/>
    </source>
</evidence>
<dbReference type="Proteomes" id="UP000579605">
    <property type="component" value="Unassembled WGS sequence"/>
</dbReference>
<evidence type="ECO:0000313" key="5">
    <source>
        <dbReference type="Proteomes" id="UP000579605"/>
    </source>
</evidence>
<dbReference type="AlphaFoldDB" id="A0A852Z767"/>
<dbReference type="SUPFAM" id="SSF51735">
    <property type="entry name" value="NAD(P)-binding Rossmann-fold domains"/>
    <property type="match status" value="1"/>
</dbReference>
<dbReference type="PRINTS" id="PR00081">
    <property type="entry name" value="GDHRDH"/>
</dbReference>
<evidence type="ECO:0000256" key="1">
    <source>
        <dbReference type="ARBA" id="ARBA00006484"/>
    </source>
</evidence>
<evidence type="ECO:0000256" key="2">
    <source>
        <dbReference type="ARBA" id="ARBA00023002"/>
    </source>
</evidence>
<dbReference type="InterPro" id="IPR002347">
    <property type="entry name" value="SDR_fam"/>
</dbReference>
<feature type="region of interest" description="Disordered" evidence="3">
    <location>
        <begin position="41"/>
        <end position="65"/>
    </location>
</feature>
<dbReference type="PRINTS" id="PR00080">
    <property type="entry name" value="SDRFAMILY"/>
</dbReference>
<comment type="caution">
    <text evidence="4">The sequence shown here is derived from an EMBL/GenBank/DDBJ whole genome shotgun (WGS) entry which is preliminary data.</text>
</comment>
<protein>
    <submittedName>
        <fullName evidence="4">3-oxoacyl-[acyl-carrier protein] reductase</fullName>
        <ecNumber evidence="4">1.1.1.100</ecNumber>
    </submittedName>
</protein>
<accession>A0A852Z767</accession>
<keyword evidence="5" id="KW-1185">Reference proteome</keyword>
<organism evidence="4 5">
    <name type="scientific">Actinopolymorpha rutila</name>
    <dbReference type="NCBI Taxonomy" id="446787"/>
    <lineage>
        <taxon>Bacteria</taxon>
        <taxon>Bacillati</taxon>
        <taxon>Actinomycetota</taxon>
        <taxon>Actinomycetes</taxon>
        <taxon>Propionibacteriales</taxon>
        <taxon>Actinopolymorphaceae</taxon>
        <taxon>Actinopolymorpha</taxon>
    </lineage>
</organism>
<dbReference type="Pfam" id="PF13561">
    <property type="entry name" value="adh_short_C2"/>
    <property type="match status" value="1"/>
</dbReference>
<dbReference type="PROSITE" id="PS00061">
    <property type="entry name" value="ADH_SHORT"/>
    <property type="match status" value="1"/>
</dbReference>
<dbReference type="EMBL" id="JACBZH010000001">
    <property type="protein sequence ID" value="NYH88055.1"/>
    <property type="molecule type" value="Genomic_DNA"/>
</dbReference>
<proteinExistence type="inferred from homology"/>
<dbReference type="PANTHER" id="PTHR48107:SF7">
    <property type="entry name" value="RE15974P"/>
    <property type="match status" value="1"/>
</dbReference>
<keyword evidence="2 4" id="KW-0560">Oxidoreductase</keyword>
<gene>
    <name evidence="4" type="ORF">F4554_000693</name>
</gene>
<dbReference type="EC" id="1.1.1.100" evidence="4"/>
<name>A0A852Z767_9ACTN</name>
<evidence type="ECO:0000256" key="3">
    <source>
        <dbReference type="SAM" id="MobiDB-lite"/>
    </source>
</evidence>
<dbReference type="InterPro" id="IPR020904">
    <property type="entry name" value="Sc_DH/Rdtase_CS"/>
</dbReference>
<comment type="similarity">
    <text evidence="1">Belongs to the short-chain dehydrogenases/reductases (SDR) family.</text>
</comment>
<dbReference type="Gene3D" id="3.40.50.720">
    <property type="entry name" value="NAD(P)-binding Rossmann-like Domain"/>
    <property type="match status" value="1"/>
</dbReference>
<dbReference type="CDD" id="cd05233">
    <property type="entry name" value="SDR_c"/>
    <property type="match status" value="1"/>
</dbReference>
<dbReference type="InterPro" id="IPR036291">
    <property type="entry name" value="NAD(P)-bd_dom_sf"/>
</dbReference>